<name>A0A1F5ZKI3_9BACT</name>
<dbReference type="Pfam" id="PF00535">
    <property type="entry name" value="Glycos_transf_2"/>
    <property type="match status" value="1"/>
</dbReference>
<dbReference type="SUPFAM" id="SSF53448">
    <property type="entry name" value="Nucleotide-diphospho-sugar transferases"/>
    <property type="match status" value="1"/>
</dbReference>
<dbReference type="InterPro" id="IPR029044">
    <property type="entry name" value="Nucleotide-diphossugar_trans"/>
</dbReference>
<dbReference type="AlphaFoldDB" id="A0A1F5ZKI3"/>
<feature type="domain" description="Glycosyltransferase 2-like" evidence="1">
    <location>
        <begin position="5"/>
        <end position="166"/>
    </location>
</feature>
<evidence type="ECO:0000313" key="2">
    <source>
        <dbReference type="EMBL" id="OGG12835.1"/>
    </source>
</evidence>
<dbReference type="Gene3D" id="3.90.550.10">
    <property type="entry name" value="Spore Coat Polysaccharide Biosynthesis Protein SpsA, Chain A"/>
    <property type="match status" value="1"/>
</dbReference>
<organism evidence="2 3">
    <name type="scientific">Candidatus Gottesmanbacteria bacterium RIFCSPHIGHO2_02_FULL_39_11</name>
    <dbReference type="NCBI Taxonomy" id="1798382"/>
    <lineage>
        <taxon>Bacteria</taxon>
        <taxon>Candidatus Gottesmaniibacteriota</taxon>
    </lineage>
</organism>
<reference evidence="2 3" key="1">
    <citation type="journal article" date="2016" name="Nat. Commun.">
        <title>Thousands of microbial genomes shed light on interconnected biogeochemical processes in an aquifer system.</title>
        <authorList>
            <person name="Anantharaman K."/>
            <person name="Brown C.T."/>
            <person name="Hug L.A."/>
            <person name="Sharon I."/>
            <person name="Castelle C.J."/>
            <person name="Probst A.J."/>
            <person name="Thomas B.C."/>
            <person name="Singh A."/>
            <person name="Wilkins M.J."/>
            <person name="Karaoz U."/>
            <person name="Brodie E.L."/>
            <person name="Williams K.H."/>
            <person name="Hubbard S.S."/>
            <person name="Banfield J.F."/>
        </authorList>
    </citation>
    <scope>NUCLEOTIDE SEQUENCE [LARGE SCALE GENOMIC DNA]</scope>
</reference>
<evidence type="ECO:0000259" key="1">
    <source>
        <dbReference type="Pfam" id="PF00535"/>
    </source>
</evidence>
<dbReference type="InterPro" id="IPR001173">
    <property type="entry name" value="Glyco_trans_2-like"/>
</dbReference>
<evidence type="ECO:0000313" key="3">
    <source>
        <dbReference type="Proteomes" id="UP000176923"/>
    </source>
</evidence>
<dbReference type="PANTHER" id="PTHR48090">
    <property type="entry name" value="UNDECAPRENYL-PHOSPHATE 4-DEOXY-4-FORMAMIDO-L-ARABINOSE TRANSFERASE-RELATED"/>
    <property type="match status" value="1"/>
</dbReference>
<dbReference type="STRING" id="1798382.A3D77_07300"/>
<sequence>MKLLIGIPAYNEAGIITKVLCSLPKTIPGITKLDTLVVDDGSTDETANLAEKEKVYVIKHLTNRGLGGALKTILYYAKTNQYDFLVTFDADGQHDARDIKRLISCMNNARSDVVVGSRWKNKTRAPLSRKLINKAANITTGILYGILTSDSQSGLRLFNRKAIEKIELKFDRMEVSSEIFGEIAKRRLKLSEVPIRGIYTNYSLSKGQKLSNSFDIIFRLILRFLQ</sequence>
<comment type="caution">
    <text evidence="2">The sequence shown here is derived from an EMBL/GenBank/DDBJ whole genome shotgun (WGS) entry which is preliminary data.</text>
</comment>
<gene>
    <name evidence="2" type="ORF">A3D77_07300</name>
</gene>
<dbReference type="CDD" id="cd04179">
    <property type="entry name" value="DPM_DPG-synthase_like"/>
    <property type="match status" value="1"/>
</dbReference>
<accession>A0A1F5ZKI3</accession>
<dbReference type="EMBL" id="MFJL01000041">
    <property type="protein sequence ID" value="OGG12835.1"/>
    <property type="molecule type" value="Genomic_DNA"/>
</dbReference>
<proteinExistence type="predicted"/>
<dbReference type="InterPro" id="IPR050256">
    <property type="entry name" value="Glycosyltransferase_2"/>
</dbReference>
<dbReference type="Proteomes" id="UP000176923">
    <property type="component" value="Unassembled WGS sequence"/>
</dbReference>
<dbReference type="PANTHER" id="PTHR48090:SF7">
    <property type="entry name" value="RFBJ PROTEIN"/>
    <property type="match status" value="1"/>
</dbReference>
<protein>
    <recommendedName>
        <fullName evidence="1">Glycosyltransferase 2-like domain-containing protein</fullName>
    </recommendedName>
</protein>